<organism evidence="4 5">
    <name type="scientific">Nesidiocoris tenuis</name>
    <dbReference type="NCBI Taxonomy" id="355587"/>
    <lineage>
        <taxon>Eukaryota</taxon>
        <taxon>Metazoa</taxon>
        <taxon>Ecdysozoa</taxon>
        <taxon>Arthropoda</taxon>
        <taxon>Hexapoda</taxon>
        <taxon>Insecta</taxon>
        <taxon>Pterygota</taxon>
        <taxon>Neoptera</taxon>
        <taxon>Paraneoptera</taxon>
        <taxon>Hemiptera</taxon>
        <taxon>Heteroptera</taxon>
        <taxon>Panheteroptera</taxon>
        <taxon>Cimicomorpha</taxon>
        <taxon>Miridae</taxon>
        <taxon>Dicyphina</taxon>
        <taxon>Nesidiocoris</taxon>
    </lineage>
</organism>
<evidence type="ECO:0000313" key="4">
    <source>
        <dbReference type="EMBL" id="BES96714.1"/>
    </source>
</evidence>
<evidence type="ECO:0000313" key="5">
    <source>
        <dbReference type="Proteomes" id="UP001307889"/>
    </source>
</evidence>
<name>A0ABN7AX00_9HEMI</name>
<evidence type="ECO:0000256" key="1">
    <source>
        <dbReference type="SAM" id="Coils"/>
    </source>
</evidence>
<protein>
    <submittedName>
        <fullName evidence="4">Uncharacterized protein</fullName>
    </submittedName>
</protein>
<sequence length="268" mass="30858">MKYSVETGAGFAMAVLCVLTGLQTAEAVYWMEILKVAELAFSNINHAWYLLEPKLKPGSPYYQEKNNPEDYLVRDQPMFYVKSEEESLLARINEINRKISSIEESMRIHEENIVRKLQLIPREIMTEMKVNQVLDLIRDIEARYETFTNYVELGTEDPTDDKPRLDRLTMENFALFTVSPSSDSPLSVLSKLHNLLIPHMDSDRLLGTKSFYYTFKDYLNAFDARLDVGKTKESPVDEFVGTNTSDVRERRGSKSGGRDCVRRKHPVA</sequence>
<feature type="chain" id="PRO_5046531373" evidence="3">
    <location>
        <begin position="28"/>
        <end position="268"/>
    </location>
</feature>
<keyword evidence="5" id="KW-1185">Reference proteome</keyword>
<feature type="compositionally biased region" description="Basic and acidic residues" evidence="2">
    <location>
        <begin position="246"/>
        <end position="260"/>
    </location>
</feature>
<gene>
    <name evidence="4" type="ORF">NTJ_09527</name>
</gene>
<keyword evidence="1" id="KW-0175">Coiled coil</keyword>
<proteinExistence type="predicted"/>
<feature type="signal peptide" evidence="3">
    <location>
        <begin position="1"/>
        <end position="27"/>
    </location>
</feature>
<dbReference type="Proteomes" id="UP001307889">
    <property type="component" value="Chromosome 7"/>
</dbReference>
<evidence type="ECO:0000256" key="2">
    <source>
        <dbReference type="SAM" id="MobiDB-lite"/>
    </source>
</evidence>
<reference evidence="4 5" key="1">
    <citation type="submission" date="2023-09" db="EMBL/GenBank/DDBJ databases">
        <title>Nesidiocoris tenuis whole genome shotgun sequence.</title>
        <authorList>
            <person name="Shibata T."/>
            <person name="Shimoda M."/>
            <person name="Kobayashi T."/>
            <person name="Uehara T."/>
        </authorList>
    </citation>
    <scope>NUCLEOTIDE SEQUENCE [LARGE SCALE GENOMIC DNA]</scope>
    <source>
        <strain evidence="4 5">Japan</strain>
    </source>
</reference>
<feature type="coiled-coil region" evidence="1">
    <location>
        <begin position="85"/>
        <end position="112"/>
    </location>
</feature>
<evidence type="ECO:0000256" key="3">
    <source>
        <dbReference type="SAM" id="SignalP"/>
    </source>
</evidence>
<feature type="region of interest" description="Disordered" evidence="2">
    <location>
        <begin position="239"/>
        <end position="268"/>
    </location>
</feature>
<keyword evidence="3" id="KW-0732">Signal</keyword>
<accession>A0ABN7AX00</accession>
<dbReference type="EMBL" id="AP028915">
    <property type="protein sequence ID" value="BES96714.1"/>
    <property type="molecule type" value="Genomic_DNA"/>
</dbReference>